<dbReference type="PANTHER" id="PTHR43280">
    <property type="entry name" value="ARAC-FAMILY TRANSCRIPTIONAL REGULATOR"/>
    <property type="match status" value="1"/>
</dbReference>
<reference evidence="5 6" key="1">
    <citation type="submission" date="2015-09" db="EMBL/GenBank/DDBJ databases">
        <authorList>
            <consortium name="Pathogen Informatics"/>
        </authorList>
    </citation>
    <scope>NUCLEOTIDE SEQUENCE [LARGE SCALE GENOMIC DNA]</scope>
    <source>
        <strain evidence="5 6">2789STDY5834878</strain>
    </source>
</reference>
<keyword evidence="2" id="KW-0238">DNA-binding</keyword>
<dbReference type="PROSITE" id="PS51257">
    <property type="entry name" value="PROKAR_LIPOPROTEIN"/>
    <property type="match status" value="1"/>
</dbReference>
<dbReference type="InterPro" id="IPR018060">
    <property type="entry name" value="HTH_AraC"/>
</dbReference>
<dbReference type="EMBL" id="CZBV01000004">
    <property type="protein sequence ID" value="CUQ86192.1"/>
    <property type="molecule type" value="Genomic_DNA"/>
</dbReference>
<gene>
    <name evidence="5" type="primary">rhaS_2</name>
    <name evidence="5" type="ORF">ERS852492_01793</name>
</gene>
<evidence type="ECO:0000256" key="3">
    <source>
        <dbReference type="ARBA" id="ARBA00023163"/>
    </source>
</evidence>
<sequence>MPRPIKDGNNFEINRSIVYNGKDINFHMPSMSACIKHYEIGFQISGSHHVYSTDGEWDILRGYVGTMPLGLQHQTFYTSNETHNSILIKYSFDIADYIKSEISAVAFNRFYAEKYHILNQEDQQVVRNIFEKMLTEYNINSPYSDSKLKALLTYLIIFIIEHELFHDINGSQGKKINKNINDVMRYIDSNYMTDINVNNICKLFSFSSSHFSRLFKQNTGEAFSRYLSKVRLEHAIVLLSNTDKPIDQIAYECGFKSTSYFSYAFKKEFLVSPLKYRMQMKG</sequence>
<accession>A0A174ZJQ3</accession>
<dbReference type="Pfam" id="PF12833">
    <property type="entry name" value="HTH_18"/>
    <property type="match status" value="1"/>
</dbReference>
<dbReference type="SUPFAM" id="SSF46689">
    <property type="entry name" value="Homeodomain-like"/>
    <property type="match status" value="2"/>
</dbReference>
<dbReference type="InterPro" id="IPR020449">
    <property type="entry name" value="Tscrpt_reg_AraC-type_HTH"/>
</dbReference>
<dbReference type="InterPro" id="IPR037923">
    <property type="entry name" value="HTH-like"/>
</dbReference>
<dbReference type="Gene3D" id="1.10.10.60">
    <property type="entry name" value="Homeodomain-like"/>
    <property type="match status" value="2"/>
</dbReference>
<dbReference type="Proteomes" id="UP000095780">
    <property type="component" value="Unassembled WGS sequence"/>
</dbReference>
<organism evidence="5 6">
    <name type="scientific">Lachnospira eligens</name>
    <dbReference type="NCBI Taxonomy" id="39485"/>
    <lineage>
        <taxon>Bacteria</taxon>
        <taxon>Bacillati</taxon>
        <taxon>Bacillota</taxon>
        <taxon>Clostridia</taxon>
        <taxon>Lachnospirales</taxon>
        <taxon>Lachnospiraceae</taxon>
        <taxon>Lachnospira</taxon>
    </lineage>
</organism>
<evidence type="ECO:0000313" key="5">
    <source>
        <dbReference type="EMBL" id="CUQ86192.1"/>
    </source>
</evidence>
<evidence type="ECO:0000256" key="1">
    <source>
        <dbReference type="ARBA" id="ARBA00023015"/>
    </source>
</evidence>
<dbReference type="SMART" id="SM00342">
    <property type="entry name" value="HTH_ARAC"/>
    <property type="match status" value="1"/>
</dbReference>
<protein>
    <submittedName>
        <fullName evidence="5">L-rhamnose operon regulatory protein rhaS</fullName>
    </submittedName>
</protein>
<evidence type="ECO:0000259" key="4">
    <source>
        <dbReference type="PROSITE" id="PS01124"/>
    </source>
</evidence>
<dbReference type="GO" id="GO:0003700">
    <property type="term" value="F:DNA-binding transcription factor activity"/>
    <property type="evidence" value="ECO:0007669"/>
    <property type="project" value="InterPro"/>
</dbReference>
<keyword evidence="1" id="KW-0805">Transcription regulation</keyword>
<dbReference type="PANTHER" id="PTHR43280:SF2">
    <property type="entry name" value="HTH-TYPE TRANSCRIPTIONAL REGULATOR EXSA"/>
    <property type="match status" value="1"/>
</dbReference>
<evidence type="ECO:0000313" key="6">
    <source>
        <dbReference type="Proteomes" id="UP000095780"/>
    </source>
</evidence>
<dbReference type="InterPro" id="IPR009057">
    <property type="entry name" value="Homeodomain-like_sf"/>
</dbReference>
<dbReference type="GO" id="GO:0043565">
    <property type="term" value="F:sequence-specific DNA binding"/>
    <property type="evidence" value="ECO:0007669"/>
    <property type="project" value="InterPro"/>
</dbReference>
<dbReference type="PROSITE" id="PS01124">
    <property type="entry name" value="HTH_ARAC_FAMILY_2"/>
    <property type="match status" value="1"/>
</dbReference>
<dbReference type="AlphaFoldDB" id="A0A174ZJQ3"/>
<dbReference type="SUPFAM" id="SSF51215">
    <property type="entry name" value="Regulatory protein AraC"/>
    <property type="match status" value="1"/>
</dbReference>
<keyword evidence="3" id="KW-0804">Transcription</keyword>
<proteinExistence type="predicted"/>
<evidence type="ECO:0000256" key="2">
    <source>
        <dbReference type="ARBA" id="ARBA00023125"/>
    </source>
</evidence>
<name>A0A174ZJQ3_9FIRM</name>
<dbReference type="RefSeq" id="WP_055287316.1">
    <property type="nucleotide sequence ID" value="NZ_CABIXW010000004.1"/>
</dbReference>
<feature type="domain" description="HTH araC/xylS-type" evidence="4">
    <location>
        <begin position="181"/>
        <end position="279"/>
    </location>
</feature>
<dbReference type="PRINTS" id="PR00032">
    <property type="entry name" value="HTHARAC"/>
</dbReference>